<dbReference type="AlphaFoldDB" id="A0A7X1LSV5"/>
<protein>
    <submittedName>
        <fullName evidence="1">Uncharacterized protein</fullName>
    </submittedName>
</protein>
<gene>
    <name evidence="1" type="ORF">H1R13_27710</name>
</gene>
<dbReference type="Proteomes" id="UP000517694">
    <property type="component" value="Unassembled WGS sequence"/>
</dbReference>
<sequence>MYKEAPWQPGPKDLPFAISLINPHGDRHLAFNDEDGRFYRLWQYKSPEPLHTGQAILLRPSDIKFSMLWAMKHPTHPRSEALIDEVAVGAKAAVMHFAQAAQAPMQR</sequence>
<organism evidence="1 2">
    <name type="scientific">Streptomyces mexicanus</name>
    <dbReference type="NCBI Taxonomy" id="178566"/>
    <lineage>
        <taxon>Bacteria</taxon>
        <taxon>Bacillati</taxon>
        <taxon>Actinomycetota</taxon>
        <taxon>Actinomycetes</taxon>
        <taxon>Kitasatosporales</taxon>
        <taxon>Streptomycetaceae</taxon>
        <taxon>Streptomyces</taxon>
    </lineage>
</organism>
<dbReference type="RefSeq" id="WP_159674854.1">
    <property type="nucleotide sequence ID" value="NZ_JACMHY010000013.1"/>
</dbReference>
<proteinExistence type="predicted"/>
<comment type="caution">
    <text evidence="1">The sequence shown here is derived from an EMBL/GenBank/DDBJ whole genome shotgun (WGS) entry which is preliminary data.</text>
</comment>
<accession>A0A7X1LSV5</accession>
<dbReference type="OrthoDB" id="4214422at2"/>
<evidence type="ECO:0000313" key="2">
    <source>
        <dbReference type="Proteomes" id="UP000517694"/>
    </source>
</evidence>
<keyword evidence="2" id="KW-1185">Reference proteome</keyword>
<dbReference type="EMBL" id="JACMHY010000013">
    <property type="protein sequence ID" value="MBC2868615.1"/>
    <property type="molecule type" value="Genomic_DNA"/>
</dbReference>
<evidence type="ECO:0000313" key="1">
    <source>
        <dbReference type="EMBL" id="MBC2868615.1"/>
    </source>
</evidence>
<name>A0A7X1LSV5_9ACTN</name>
<reference evidence="1 2" key="1">
    <citation type="submission" date="2020-08" db="EMBL/GenBank/DDBJ databases">
        <title>Whole-Genome Sequence of French Clinical Streptomyces mexicanus Strain Q0842.</title>
        <authorList>
            <person name="Boxberger M."/>
            <person name="La Scola B."/>
        </authorList>
    </citation>
    <scope>NUCLEOTIDE SEQUENCE [LARGE SCALE GENOMIC DNA]</scope>
    <source>
        <strain evidence="1 2">Marseille-Q0842</strain>
    </source>
</reference>